<feature type="transmembrane region" description="Helical" evidence="11">
    <location>
        <begin position="152"/>
        <end position="173"/>
    </location>
</feature>
<dbReference type="Pfam" id="PF05108">
    <property type="entry name" value="T7SS_ESX1_EccB"/>
    <property type="match status" value="1"/>
</dbReference>
<evidence type="ECO:0000256" key="4">
    <source>
        <dbReference type="ARBA" id="ARBA00022692"/>
    </source>
</evidence>
<dbReference type="InterPro" id="IPR044857">
    <property type="entry name" value="T7SS_EccB_R1"/>
</dbReference>
<keyword evidence="8 11" id="KW-1133">Transmembrane helix</keyword>
<evidence type="ECO:0000256" key="7">
    <source>
        <dbReference type="ARBA" id="ARBA00022840"/>
    </source>
</evidence>
<evidence type="ECO:0000256" key="3">
    <source>
        <dbReference type="ARBA" id="ARBA00022475"/>
    </source>
</evidence>
<gene>
    <name evidence="12" type="primary">eccB</name>
    <name evidence="12" type="ORF">FK529_18210</name>
</gene>
<comment type="caution">
    <text evidence="12">The sequence shown here is derived from an EMBL/GenBank/DDBJ whole genome shotgun (WGS) entry which is preliminary data.</text>
</comment>
<feature type="region of interest" description="Disordered" evidence="10">
    <location>
        <begin position="1"/>
        <end position="48"/>
    </location>
</feature>
<dbReference type="Gene3D" id="3.30.2390.20">
    <property type="entry name" value="Type VII secretion system EccB, repeat 1 domain"/>
    <property type="match status" value="1"/>
</dbReference>
<organism evidence="12 13">
    <name type="scientific">Tsukamurella asaccharolytica</name>
    <dbReference type="NCBI Taxonomy" id="2592067"/>
    <lineage>
        <taxon>Bacteria</taxon>
        <taxon>Bacillati</taxon>
        <taxon>Actinomycetota</taxon>
        <taxon>Actinomycetes</taxon>
        <taxon>Mycobacteriales</taxon>
        <taxon>Tsukamurellaceae</taxon>
        <taxon>Tsukamurella</taxon>
    </lineage>
</organism>
<feature type="compositionally biased region" description="Low complexity" evidence="10">
    <location>
        <begin position="14"/>
        <end position="35"/>
    </location>
</feature>
<dbReference type="PANTHER" id="PTHR40765:SF2">
    <property type="entry name" value="ESX-2 SECRETION SYSTEM ATPASE ECCB2"/>
    <property type="match status" value="1"/>
</dbReference>
<dbReference type="InterPro" id="IPR042485">
    <property type="entry name" value="T7SS_EccB_R3"/>
</dbReference>
<dbReference type="GO" id="GO:0005524">
    <property type="term" value="F:ATP binding"/>
    <property type="evidence" value="ECO:0007669"/>
    <property type="project" value="UniProtKB-KW"/>
</dbReference>
<dbReference type="Gene3D" id="2.40.50.910">
    <property type="entry name" value="Type VII secretion system EccB, repeat 3 domain"/>
    <property type="match status" value="1"/>
</dbReference>
<name>A0A5C5R6W6_9ACTN</name>
<keyword evidence="9 11" id="KW-0472">Membrane</keyword>
<keyword evidence="13" id="KW-1185">Reference proteome</keyword>
<dbReference type="InterPro" id="IPR007795">
    <property type="entry name" value="T7SS_EccB"/>
</dbReference>
<dbReference type="GO" id="GO:0005886">
    <property type="term" value="C:plasma membrane"/>
    <property type="evidence" value="ECO:0007669"/>
    <property type="project" value="UniProtKB-SubCell"/>
</dbReference>
<dbReference type="GO" id="GO:0005576">
    <property type="term" value="C:extracellular region"/>
    <property type="evidence" value="ECO:0007669"/>
    <property type="project" value="TreeGrafter"/>
</dbReference>
<keyword evidence="4 11" id="KW-0812">Transmembrane</keyword>
<protein>
    <submittedName>
        <fullName evidence="12">Type VII secretion protein EccB</fullName>
    </submittedName>
</protein>
<evidence type="ECO:0000256" key="11">
    <source>
        <dbReference type="SAM" id="Phobius"/>
    </source>
</evidence>
<keyword evidence="3" id="KW-1003">Cell membrane</keyword>
<sequence length="621" mass="65220">MSRAACAPASTSCRTPASCAPSSRPPAASATSESVRSTDRRCRPRRSGRCYAPSSSRTCAWPTRRPCACRRTSPGRNGTSWRRVGRSDRVAETTPDPSNPKSGLQERVRGFRLTSKYQKSGEAYLQRRNEEALVRRDTRWIDDVKKFQGSPLYMALAAGLVVVLGCVIAAVIFPAGKVGDGDIIQDSQTGALYVKVGDALSPIPNVVSGQLIVGTPATPVLAKSAEIEKLPRGPLVGIPYAPTAIRNSTSRMSQWAVCDTTATGSAVPLDPSTGLPTTATSAVKVTVIGGALTPADGTDELTGDRARVVAFDNQTWLVYSDAGVVARARLDLGNSAIREALGISIDQRVIPMSSGLFNALAAREPIDVPPIMDLGKPVRFPNTEKLLVGTTLRVATVDGGWTYYVVAADGVQQVSQTAAAILQTASPVRSGVVETEASKANQWPKVGGRIAVDHFPAGKVRIEDTTSDPVTCLSWSRDGDAPTAEQKVLVAGTVPLTAEQSAARISLIGAAGSAGTIADEVYLPANSGRYVYATGSAKDSREHSGEFWIADTGIRYGIDDQGSTEPGSSAKALGLRDPVPAPWTIISLFAQGPTLSQAGASIKHDGGAQDPVVAKFDPKGK</sequence>
<dbReference type="Proteomes" id="UP000317291">
    <property type="component" value="Unassembled WGS sequence"/>
</dbReference>
<feature type="region of interest" description="Disordered" evidence="10">
    <location>
        <begin position="71"/>
        <end position="107"/>
    </location>
</feature>
<keyword evidence="6" id="KW-0378">Hydrolase</keyword>
<evidence type="ECO:0000256" key="2">
    <source>
        <dbReference type="ARBA" id="ARBA00008149"/>
    </source>
</evidence>
<accession>A0A5C5R6W6</accession>
<evidence type="ECO:0000256" key="6">
    <source>
        <dbReference type="ARBA" id="ARBA00022801"/>
    </source>
</evidence>
<evidence type="ECO:0000256" key="1">
    <source>
        <dbReference type="ARBA" id="ARBA00004162"/>
    </source>
</evidence>
<evidence type="ECO:0000313" key="12">
    <source>
        <dbReference type="EMBL" id="TWS17915.1"/>
    </source>
</evidence>
<comment type="similarity">
    <text evidence="2">Belongs to the EccB family.</text>
</comment>
<evidence type="ECO:0000256" key="8">
    <source>
        <dbReference type="ARBA" id="ARBA00022989"/>
    </source>
</evidence>
<reference evidence="12 13" key="1">
    <citation type="submission" date="2019-06" db="EMBL/GenBank/DDBJ databases">
        <title>Tsukamurella conjunctivitidis sp. nov., Tsukamurella assacharolytica sp. nov. and Tsukamurella sputae sp. nov. isolated from patients with conjunctivitis, bacteraemia (lymphoma) and respiratory infection (sputum) in Hong Kong.</title>
        <authorList>
            <person name="Teng J.L.L."/>
            <person name="Lee H.H."/>
            <person name="Fong J.Y.H."/>
            <person name="Fok K.M.N."/>
            <person name="Lau S.K.P."/>
            <person name="Woo P.C.Y."/>
        </authorList>
    </citation>
    <scope>NUCLEOTIDE SEQUENCE [LARGE SCALE GENOMIC DNA]</scope>
    <source>
        <strain evidence="12 13">HKU71</strain>
    </source>
</reference>
<evidence type="ECO:0000256" key="5">
    <source>
        <dbReference type="ARBA" id="ARBA00022741"/>
    </source>
</evidence>
<dbReference type="NCBIfam" id="TIGR03919">
    <property type="entry name" value="T7SS_EccB"/>
    <property type="match status" value="1"/>
</dbReference>
<evidence type="ECO:0000313" key="13">
    <source>
        <dbReference type="Proteomes" id="UP000317291"/>
    </source>
</evidence>
<keyword evidence="5" id="KW-0547">Nucleotide-binding</keyword>
<comment type="subcellular location">
    <subcellularLocation>
        <location evidence="1">Cell membrane</location>
        <topology evidence="1">Single-pass membrane protein</topology>
    </subcellularLocation>
</comment>
<evidence type="ECO:0000256" key="9">
    <source>
        <dbReference type="ARBA" id="ARBA00023136"/>
    </source>
</evidence>
<dbReference type="AlphaFoldDB" id="A0A5C5R6W6"/>
<evidence type="ECO:0000256" key="10">
    <source>
        <dbReference type="SAM" id="MobiDB-lite"/>
    </source>
</evidence>
<dbReference type="PANTHER" id="PTHR40765">
    <property type="entry name" value="ESX-2 SECRETION SYSTEM ATPASE ECCB2"/>
    <property type="match status" value="1"/>
</dbReference>
<proteinExistence type="inferred from homology"/>
<dbReference type="EMBL" id="VIGW01000016">
    <property type="protein sequence ID" value="TWS17915.1"/>
    <property type="molecule type" value="Genomic_DNA"/>
</dbReference>
<dbReference type="GO" id="GO:0016787">
    <property type="term" value="F:hydrolase activity"/>
    <property type="evidence" value="ECO:0007669"/>
    <property type="project" value="UniProtKB-KW"/>
</dbReference>
<keyword evidence="7" id="KW-0067">ATP-binding</keyword>